<dbReference type="EMBL" id="JBBHLL010000012">
    <property type="protein sequence ID" value="KAK7831798.1"/>
    <property type="molecule type" value="Genomic_DNA"/>
</dbReference>
<dbReference type="Proteomes" id="UP001488838">
    <property type="component" value="Unassembled WGS sequence"/>
</dbReference>
<feature type="compositionally biased region" description="Basic and acidic residues" evidence="1">
    <location>
        <begin position="1"/>
        <end position="11"/>
    </location>
</feature>
<name>A0AAW0JXV5_MYOGA</name>
<reference evidence="2 3" key="1">
    <citation type="journal article" date="2023" name="bioRxiv">
        <title>Conserved and derived expression patterns and positive selection on dental genes reveal complex evolutionary context of ever-growing rodent molars.</title>
        <authorList>
            <person name="Calamari Z.T."/>
            <person name="Song A."/>
            <person name="Cohen E."/>
            <person name="Akter M."/>
            <person name="Roy R.D."/>
            <person name="Hallikas O."/>
            <person name="Christensen M.M."/>
            <person name="Li P."/>
            <person name="Marangoni P."/>
            <person name="Jernvall J."/>
            <person name="Klein O.D."/>
        </authorList>
    </citation>
    <scope>NUCLEOTIDE SEQUENCE [LARGE SCALE GENOMIC DNA]</scope>
    <source>
        <strain evidence="2">V071</strain>
    </source>
</reference>
<feature type="region of interest" description="Disordered" evidence="1">
    <location>
        <begin position="1"/>
        <end position="31"/>
    </location>
</feature>
<protein>
    <submittedName>
        <fullName evidence="2">Uncharacterized protein</fullName>
    </submittedName>
</protein>
<organism evidence="2 3">
    <name type="scientific">Myodes glareolus</name>
    <name type="common">Bank vole</name>
    <name type="synonym">Clethrionomys glareolus</name>
    <dbReference type="NCBI Taxonomy" id="447135"/>
    <lineage>
        <taxon>Eukaryota</taxon>
        <taxon>Metazoa</taxon>
        <taxon>Chordata</taxon>
        <taxon>Craniata</taxon>
        <taxon>Vertebrata</taxon>
        <taxon>Euteleostomi</taxon>
        <taxon>Mammalia</taxon>
        <taxon>Eutheria</taxon>
        <taxon>Euarchontoglires</taxon>
        <taxon>Glires</taxon>
        <taxon>Rodentia</taxon>
        <taxon>Myomorpha</taxon>
        <taxon>Muroidea</taxon>
        <taxon>Cricetidae</taxon>
        <taxon>Arvicolinae</taxon>
        <taxon>Myodes</taxon>
    </lineage>
</organism>
<evidence type="ECO:0000256" key="1">
    <source>
        <dbReference type="SAM" id="MobiDB-lite"/>
    </source>
</evidence>
<accession>A0AAW0JXV5</accession>
<gene>
    <name evidence="2" type="ORF">U0070_016428</name>
</gene>
<evidence type="ECO:0000313" key="3">
    <source>
        <dbReference type="Proteomes" id="UP001488838"/>
    </source>
</evidence>
<evidence type="ECO:0000313" key="2">
    <source>
        <dbReference type="EMBL" id="KAK7831798.1"/>
    </source>
</evidence>
<sequence length="70" mass="8154">MEVDVEERSKELVQNLSMPDDPEAEIRHPEKKGNSWSLIDCVHYLVKKHGKDQQEVVWTENYQGKQASSE</sequence>
<comment type="caution">
    <text evidence="2">The sequence shown here is derived from an EMBL/GenBank/DDBJ whole genome shotgun (WGS) entry which is preliminary data.</text>
</comment>
<proteinExistence type="predicted"/>
<keyword evidence="3" id="KW-1185">Reference proteome</keyword>
<dbReference type="AlphaFoldDB" id="A0AAW0JXV5"/>